<dbReference type="PROSITE" id="PS50846">
    <property type="entry name" value="HMA_2"/>
    <property type="match status" value="1"/>
</dbReference>
<dbReference type="SUPFAM" id="SSF55008">
    <property type="entry name" value="HMA, heavy metal-associated domain"/>
    <property type="match status" value="1"/>
</dbReference>
<protein>
    <submittedName>
        <fullName evidence="2">Copper chaperone</fullName>
    </submittedName>
</protein>
<dbReference type="EMBL" id="WNNK01000029">
    <property type="protein sequence ID" value="MUF07676.1"/>
    <property type="molecule type" value="Genomic_DNA"/>
</dbReference>
<evidence type="ECO:0000259" key="1">
    <source>
        <dbReference type="PROSITE" id="PS50846"/>
    </source>
</evidence>
<feature type="domain" description="HMA" evidence="1">
    <location>
        <begin position="1"/>
        <end position="63"/>
    </location>
</feature>
<organism evidence="2 3">
    <name type="scientific">Pseudomonas spelaei</name>
    <dbReference type="NCBI Taxonomy" id="1055469"/>
    <lineage>
        <taxon>Bacteria</taxon>
        <taxon>Pseudomonadati</taxon>
        <taxon>Pseudomonadota</taxon>
        <taxon>Gammaproteobacteria</taxon>
        <taxon>Pseudomonadales</taxon>
        <taxon>Pseudomonadaceae</taxon>
        <taxon>Pseudomonas</taxon>
    </lineage>
</organism>
<dbReference type="InterPro" id="IPR006121">
    <property type="entry name" value="HMA_dom"/>
</dbReference>
<dbReference type="RefSeq" id="WP_155585812.1">
    <property type="nucleotide sequence ID" value="NZ_JBHSTH010000048.1"/>
</dbReference>
<name>A0A6I3WN25_9PSED</name>
<evidence type="ECO:0000313" key="2">
    <source>
        <dbReference type="EMBL" id="MUF07676.1"/>
    </source>
</evidence>
<dbReference type="Gene3D" id="3.30.70.100">
    <property type="match status" value="1"/>
</dbReference>
<dbReference type="Pfam" id="PF00403">
    <property type="entry name" value="HMA"/>
    <property type="match status" value="1"/>
</dbReference>
<accession>A0A6I3WN25</accession>
<sequence>MLRFHIPNMTCGGCARSVTKALLSVDPQARIETDPPTRLARVDSALEHSVFLAALSEAGYIPSSLWREGNP</sequence>
<dbReference type="AlphaFoldDB" id="A0A6I3WN25"/>
<dbReference type="OrthoDB" id="9814359at2"/>
<dbReference type="Proteomes" id="UP000438196">
    <property type="component" value="Unassembled WGS sequence"/>
</dbReference>
<gene>
    <name evidence="2" type="ORF">GNF76_25300</name>
</gene>
<evidence type="ECO:0000313" key="3">
    <source>
        <dbReference type="Proteomes" id="UP000438196"/>
    </source>
</evidence>
<reference evidence="2 3" key="1">
    <citation type="submission" date="2019-11" db="EMBL/GenBank/DDBJ databases">
        <title>Pseudomonas karstica sp. nov. and Pseudomonas spelaei sp. nov. from karst caves.</title>
        <authorList>
            <person name="Zeman M."/>
        </authorList>
    </citation>
    <scope>NUCLEOTIDE SEQUENCE [LARGE SCALE GENOMIC DNA]</scope>
    <source>
        <strain evidence="2 3">CCM 7893</strain>
    </source>
</reference>
<keyword evidence="3" id="KW-1185">Reference proteome</keyword>
<proteinExistence type="predicted"/>
<comment type="caution">
    <text evidence="2">The sequence shown here is derived from an EMBL/GenBank/DDBJ whole genome shotgun (WGS) entry which is preliminary data.</text>
</comment>
<dbReference type="GO" id="GO:0046872">
    <property type="term" value="F:metal ion binding"/>
    <property type="evidence" value="ECO:0007669"/>
    <property type="project" value="InterPro"/>
</dbReference>
<dbReference type="InterPro" id="IPR036163">
    <property type="entry name" value="HMA_dom_sf"/>
</dbReference>
<dbReference type="CDD" id="cd00371">
    <property type="entry name" value="HMA"/>
    <property type="match status" value="1"/>
</dbReference>